<gene>
    <name evidence="2" type="ORF">TNIN_310711</name>
</gene>
<dbReference type="Pfam" id="PF00612">
    <property type="entry name" value="IQ"/>
    <property type="match status" value="1"/>
</dbReference>
<keyword evidence="3" id="KW-1185">Reference proteome</keyword>
<feature type="region of interest" description="Disordered" evidence="1">
    <location>
        <begin position="1"/>
        <end position="34"/>
    </location>
</feature>
<dbReference type="Gene3D" id="1.20.5.190">
    <property type="match status" value="1"/>
</dbReference>
<protein>
    <submittedName>
        <fullName evidence="2">Uncharacterized protein</fullName>
    </submittedName>
</protein>
<organism evidence="2 3">
    <name type="scientific">Trichonephila inaurata madagascariensis</name>
    <dbReference type="NCBI Taxonomy" id="2747483"/>
    <lineage>
        <taxon>Eukaryota</taxon>
        <taxon>Metazoa</taxon>
        <taxon>Ecdysozoa</taxon>
        <taxon>Arthropoda</taxon>
        <taxon>Chelicerata</taxon>
        <taxon>Arachnida</taxon>
        <taxon>Araneae</taxon>
        <taxon>Araneomorphae</taxon>
        <taxon>Entelegynae</taxon>
        <taxon>Araneoidea</taxon>
        <taxon>Nephilidae</taxon>
        <taxon>Trichonephila</taxon>
        <taxon>Trichonephila inaurata</taxon>
    </lineage>
</organism>
<dbReference type="PROSITE" id="PS50096">
    <property type="entry name" value="IQ"/>
    <property type="match status" value="1"/>
</dbReference>
<dbReference type="OrthoDB" id="252964at2759"/>
<dbReference type="SMART" id="SM00015">
    <property type="entry name" value="IQ"/>
    <property type="match status" value="1"/>
</dbReference>
<evidence type="ECO:0000313" key="2">
    <source>
        <dbReference type="EMBL" id="GFY68487.1"/>
    </source>
</evidence>
<feature type="compositionally biased region" description="Basic and acidic residues" evidence="1">
    <location>
        <begin position="7"/>
        <end position="23"/>
    </location>
</feature>
<proteinExistence type="predicted"/>
<dbReference type="AlphaFoldDB" id="A0A8X6YAD6"/>
<dbReference type="InterPro" id="IPR000048">
    <property type="entry name" value="IQ_motif_EF-hand-BS"/>
</dbReference>
<feature type="non-terminal residue" evidence="2">
    <location>
        <position position="71"/>
    </location>
</feature>
<reference evidence="2" key="1">
    <citation type="submission" date="2020-08" db="EMBL/GenBank/DDBJ databases">
        <title>Multicomponent nature underlies the extraordinary mechanical properties of spider dragline silk.</title>
        <authorList>
            <person name="Kono N."/>
            <person name="Nakamura H."/>
            <person name="Mori M."/>
            <person name="Yoshida Y."/>
            <person name="Ohtoshi R."/>
            <person name="Malay A.D."/>
            <person name="Moran D.A.P."/>
            <person name="Tomita M."/>
            <person name="Numata K."/>
            <person name="Arakawa K."/>
        </authorList>
    </citation>
    <scope>NUCLEOTIDE SEQUENCE</scope>
</reference>
<evidence type="ECO:0000256" key="1">
    <source>
        <dbReference type="SAM" id="MobiDB-lite"/>
    </source>
</evidence>
<name>A0A8X6YAD6_9ARAC</name>
<evidence type="ECO:0000313" key="3">
    <source>
        <dbReference type="Proteomes" id="UP000886998"/>
    </source>
</evidence>
<sequence length="71" mass="7510">MGCNVSKDVKVEDQGNAENKDDGNDNAGAMSEEKAAAKIQASFKGYKVRKSLKNNGALPEKKDVIANSPGK</sequence>
<dbReference type="EMBL" id="BMAV01017087">
    <property type="protein sequence ID" value="GFY68487.1"/>
    <property type="molecule type" value="Genomic_DNA"/>
</dbReference>
<dbReference type="Proteomes" id="UP000886998">
    <property type="component" value="Unassembled WGS sequence"/>
</dbReference>
<accession>A0A8X6YAD6</accession>
<comment type="caution">
    <text evidence="2">The sequence shown here is derived from an EMBL/GenBank/DDBJ whole genome shotgun (WGS) entry which is preliminary data.</text>
</comment>